<feature type="compositionally biased region" description="Polar residues" evidence="1">
    <location>
        <begin position="47"/>
        <end position="56"/>
    </location>
</feature>
<organism evidence="2 3">
    <name type="scientific">Meripilus lineatus</name>
    <dbReference type="NCBI Taxonomy" id="2056292"/>
    <lineage>
        <taxon>Eukaryota</taxon>
        <taxon>Fungi</taxon>
        <taxon>Dikarya</taxon>
        <taxon>Basidiomycota</taxon>
        <taxon>Agaricomycotina</taxon>
        <taxon>Agaricomycetes</taxon>
        <taxon>Polyporales</taxon>
        <taxon>Meripilaceae</taxon>
        <taxon>Meripilus</taxon>
    </lineage>
</organism>
<name>A0AAD5V6U4_9APHY</name>
<evidence type="ECO:0000313" key="2">
    <source>
        <dbReference type="EMBL" id="KAJ3486134.1"/>
    </source>
</evidence>
<evidence type="ECO:0000313" key="3">
    <source>
        <dbReference type="Proteomes" id="UP001212997"/>
    </source>
</evidence>
<keyword evidence="3" id="KW-1185">Reference proteome</keyword>
<evidence type="ECO:0000256" key="1">
    <source>
        <dbReference type="SAM" id="MobiDB-lite"/>
    </source>
</evidence>
<dbReference type="Proteomes" id="UP001212997">
    <property type="component" value="Unassembled WGS sequence"/>
</dbReference>
<accession>A0AAD5V6U4</accession>
<comment type="caution">
    <text evidence="2">The sequence shown here is derived from an EMBL/GenBank/DDBJ whole genome shotgun (WGS) entry which is preliminary data.</text>
</comment>
<gene>
    <name evidence="2" type="ORF">NLI96_g4474</name>
</gene>
<protein>
    <submittedName>
        <fullName evidence="2">Uncharacterized protein</fullName>
    </submittedName>
</protein>
<dbReference type="EMBL" id="JANAWD010000131">
    <property type="protein sequence ID" value="KAJ3486134.1"/>
    <property type="molecule type" value="Genomic_DNA"/>
</dbReference>
<proteinExistence type="predicted"/>
<dbReference type="AlphaFoldDB" id="A0AAD5V6U4"/>
<reference evidence="2" key="1">
    <citation type="submission" date="2022-07" db="EMBL/GenBank/DDBJ databases">
        <title>Genome Sequence of Physisporinus lineatus.</title>
        <authorList>
            <person name="Buettner E."/>
        </authorList>
    </citation>
    <scope>NUCLEOTIDE SEQUENCE</scope>
    <source>
        <strain evidence="2">VT162</strain>
    </source>
</reference>
<feature type="region of interest" description="Disordered" evidence="1">
    <location>
        <begin position="46"/>
        <end position="89"/>
    </location>
</feature>
<sequence>MQNKLRQQLQDVARERARAEKIQNRLIHESNTYMQEMSALMSEIFDSGQNGKSQRYMSPVPSHLDGRNTGSQDASIPSDPFSTAVPKPSVQSFIPRAIQNEQSDDGYRYCPNEGSQFAILCPRPEVSSPEIPSARFHCNR</sequence>